<dbReference type="PRINTS" id="PR01866">
    <property type="entry name" value="APOPREGMCL1"/>
</dbReference>
<dbReference type="Pfam" id="PF00452">
    <property type="entry name" value="Bcl-2"/>
    <property type="match status" value="1"/>
</dbReference>
<reference evidence="10" key="1">
    <citation type="submission" date="2013-03" db="EMBL/GenBank/DDBJ databases">
        <authorList>
            <person name="Jeffery W."/>
            <person name="Warren W."/>
            <person name="Wilson R.K."/>
        </authorList>
    </citation>
    <scope>NUCLEOTIDE SEQUENCE</scope>
    <source>
        <strain evidence="10">female</strain>
    </source>
</reference>
<evidence type="ECO:0000256" key="3">
    <source>
        <dbReference type="ARBA" id="ARBA00009458"/>
    </source>
</evidence>
<comment type="similarity">
    <text evidence="3">Belongs to the Bcl-2 family.</text>
</comment>
<dbReference type="PRINTS" id="PR01862">
    <property type="entry name" value="BCL2FAMILY"/>
</dbReference>
<evidence type="ECO:0000256" key="4">
    <source>
        <dbReference type="ARBA" id="ARBA00022490"/>
    </source>
</evidence>
<evidence type="ECO:0000313" key="10">
    <source>
        <dbReference type="Proteomes" id="UP000018467"/>
    </source>
</evidence>
<dbReference type="Bgee" id="ENSAMXG00000044037">
    <property type="expression patterns" value="Expressed in pharyngeal gill and 14 other cell types or tissues"/>
</dbReference>
<dbReference type="KEGG" id="amex:103046057"/>
<dbReference type="GO" id="GO:0051400">
    <property type="term" value="F:BH domain binding"/>
    <property type="evidence" value="ECO:0007669"/>
    <property type="project" value="TreeGrafter"/>
</dbReference>
<keyword evidence="7" id="KW-0472">Membrane</keyword>
<feature type="transmembrane region" description="Helical" evidence="7">
    <location>
        <begin position="225"/>
        <end position="243"/>
    </location>
</feature>
<keyword evidence="7" id="KW-1133">Transmembrane helix</keyword>
<dbReference type="GO" id="GO:0042981">
    <property type="term" value="P:regulation of apoptotic process"/>
    <property type="evidence" value="ECO:0007669"/>
    <property type="project" value="InterPro"/>
</dbReference>
<evidence type="ECO:0000313" key="9">
    <source>
        <dbReference type="Ensembl" id="ENSAMXP00000048964.1"/>
    </source>
</evidence>
<dbReference type="STRING" id="7994.ENSAMXP00000048964"/>
<organism evidence="9 10">
    <name type="scientific">Astyanax mexicanus</name>
    <name type="common">Blind cave fish</name>
    <name type="synonym">Astyanax fasciatus mexicanus</name>
    <dbReference type="NCBI Taxonomy" id="7994"/>
    <lineage>
        <taxon>Eukaryota</taxon>
        <taxon>Metazoa</taxon>
        <taxon>Chordata</taxon>
        <taxon>Craniata</taxon>
        <taxon>Vertebrata</taxon>
        <taxon>Euteleostomi</taxon>
        <taxon>Actinopterygii</taxon>
        <taxon>Neopterygii</taxon>
        <taxon>Teleostei</taxon>
        <taxon>Ostariophysi</taxon>
        <taxon>Characiformes</taxon>
        <taxon>Characoidei</taxon>
        <taxon>Acestrorhamphidae</taxon>
        <taxon>Acestrorhamphinae</taxon>
        <taxon>Astyanax</taxon>
    </lineage>
</organism>
<dbReference type="SMART" id="SM00337">
    <property type="entry name" value="BCL"/>
    <property type="match status" value="1"/>
</dbReference>
<dbReference type="InterPro" id="IPR036834">
    <property type="entry name" value="Bcl-2-like_sf"/>
</dbReference>
<dbReference type="InterPro" id="IPR026298">
    <property type="entry name" value="Bcl-2_fam"/>
</dbReference>
<evidence type="ECO:0000256" key="2">
    <source>
        <dbReference type="ARBA" id="ARBA00004496"/>
    </source>
</evidence>
<proteinExistence type="inferred from homology"/>
<dbReference type="GO" id="GO:0001836">
    <property type="term" value="P:release of cytochrome c from mitochondria"/>
    <property type="evidence" value="ECO:0007669"/>
    <property type="project" value="TreeGrafter"/>
</dbReference>
<evidence type="ECO:0000256" key="6">
    <source>
        <dbReference type="ARBA" id="ARBA00023242"/>
    </source>
</evidence>
<dbReference type="InterPro" id="IPR002475">
    <property type="entry name" value="Bcl2-like"/>
</dbReference>
<protein>
    <submittedName>
        <fullName evidence="9">MCL1 apoptosis regulator, BCL2 family member b</fullName>
    </submittedName>
</protein>
<dbReference type="Proteomes" id="UP000018467">
    <property type="component" value="Unassembled WGS sequence"/>
</dbReference>
<dbReference type="FunFam" id="1.10.437.10:FF:000017">
    <property type="entry name" value="MCL1, BCL2 family apoptosis regulator"/>
    <property type="match status" value="1"/>
</dbReference>
<dbReference type="PROSITE" id="PS50062">
    <property type="entry name" value="BCL2_FAMILY"/>
    <property type="match status" value="1"/>
</dbReference>
<dbReference type="GeneTree" id="ENSGT01130000278292"/>
<dbReference type="GO" id="GO:0008630">
    <property type="term" value="P:intrinsic apoptotic signaling pathway in response to DNA damage"/>
    <property type="evidence" value="ECO:0007669"/>
    <property type="project" value="TreeGrafter"/>
</dbReference>
<dbReference type="GO" id="GO:0005741">
    <property type="term" value="C:mitochondrial outer membrane"/>
    <property type="evidence" value="ECO:0007669"/>
    <property type="project" value="TreeGrafter"/>
</dbReference>
<dbReference type="InParanoid" id="A0A3B1K5R1"/>
<evidence type="ECO:0000256" key="5">
    <source>
        <dbReference type="ARBA" id="ARBA00022703"/>
    </source>
</evidence>
<keyword evidence="6" id="KW-0539">Nucleus</keyword>
<evidence type="ECO:0000256" key="1">
    <source>
        <dbReference type="ARBA" id="ARBA00004123"/>
    </source>
</evidence>
<keyword evidence="7" id="KW-0812">Transmembrane</keyword>
<dbReference type="Gene3D" id="1.10.437.10">
    <property type="entry name" value="Blc2-like"/>
    <property type="match status" value="1"/>
</dbReference>
<sequence length="244" mass="26255">MMSPQDMCSYNKKTADIVPRVAVRGGGGGAGLSLGLAADIRPTRPGVDDGSVPSSPLSDCGEMAVGNCKQYETLDGDTREIISDFLRNFCGLSRSCGGHGAVVQTMKRVVDDLVVKHGIAYKGMLNKLGMEDRGDDMYVIRAVAKELFSDGITNWGRVASLVAFGAVVSKHQHDMGRGHCVSLVGEELSSYLLSDERDWLLKNKAWDGFVEFFRVPDPESTMRNALMAFVTVAGLGASIAFLAR</sequence>
<reference evidence="10" key="2">
    <citation type="journal article" date="2014" name="Nat. Commun.">
        <title>The cavefish genome reveals candidate genes for eye loss.</title>
        <authorList>
            <person name="McGaugh S.E."/>
            <person name="Gross J.B."/>
            <person name="Aken B."/>
            <person name="Blin M."/>
            <person name="Borowsky R."/>
            <person name="Chalopin D."/>
            <person name="Hinaux H."/>
            <person name="Jeffery W.R."/>
            <person name="Keene A."/>
            <person name="Ma L."/>
            <person name="Minx P."/>
            <person name="Murphy D."/>
            <person name="O'Quin K.E."/>
            <person name="Retaux S."/>
            <person name="Rohner N."/>
            <person name="Searle S.M."/>
            <person name="Stahl B.A."/>
            <person name="Tabin C."/>
            <person name="Volff J.N."/>
            <person name="Yoshizawa M."/>
            <person name="Warren W.C."/>
        </authorList>
    </citation>
    <scope>NUCLEOTIDE SEQUENCE [LARGE SCALE GENOMIC DNA]</scope>
    <source>
        <strain evidence="10">female</strain>
    </source>
</reference>
<dbReference type="GeneID" id="103046057"/>
<dbReference type="GO" id="GO:0015267">
    <property type="term" value="F:channel activity"/>
    <property type="evidence" value="ECO:0007669"/>
    <property type="project" value="TreeGrafter"/>
</dbReference>
<dbReference type="AlphaFoldDB" id="A0A3B1K5R1"/>
<dbReference type="GO" id="GO:0008053">
    <property type="term" value="P:mitochondrial fusion"/>
    <property type="evidence" value="ECO:0007669"/>
    <property type="project" value="TreeGrafter"/>
</dbReference>
<reference evidence="9" key="4">
    <citation type="submission" date="2025-09" db="UniProtKB">
        <authorList>
            <consortium name="Ensembl"/>
        </authorList>
    </citation>
    <scope>IDENTIFICATION</scope>
</reference>
<dbReference type="CTD" id="373102"/>
<dbReference type="RefSeq" id="XP_015461408.2">
    <property type="nucleotide sequence ID" value="XM_015605922.3"/>
</dbReference>
<reference evidence="9" key="3">
    <citation type="submission" date="2025-08" db="UniProtKB">
        <authorList>
            <consortium name="Ensembl"/>
        </authorList>
    </citation>
    <scope>IDENTIFICATION</scope>
</reference>
<accession>A0A3B1K5R1</accession>
<evidence type="ECO:0000256" key="7">
    <source>
        <dbReference type="SAM" id="Phobius"/>
    </source>
</evidence>
<feature type="domain" description="Bcl-2 Bcl-2 homology region 1-3" evidence="8">
    <location>
        <begin position="106"/>
        <end position="206"/>
    </location>
</feature>
<name>A0A3B1K5R1_ASTMX</name>
<keyword evidence="4" id="KW-0963">Cytoplasm</keyword>
<dbReference type="Ensembl" id="ENSAMXT00000055785.1">
    <property type="protein sequence ID" value="ENSAMXP00000048964.1"/>
    <property type="gene ID" value="ENSAMXG00000044037.1"/>
</dbReference>
<dbReference type="CDD" id="cd06845">
    <property type="entry name" value="Bcl-2_like"/>
    <property type="match status" value="1"/>
</dbReference>
<dbReference type="PANTHER" id="PTHR11256:SF46">
    <property type="entry name" value="INDUCED MYELOID LEUKEMIA CELL DIFFERENTIATION PROTEIN MCL-1"/>
    <property type="match status" value="1"/>
</dbReference>
<keyword evidence="10" id="KW-1185">Reference proteome</keyword>
<keyword evidence="5" id="KW-0053">Apoptosis</keyword>
<dbReference type="SUPFAM" id="SSF56854">
    <property type="entry name" value="Bcl-2 inhibitors of programmed cell death"/>
    <property type="match status" value="1"/>
</dbReference>
<comment type="subcellular location">
    <subcellularLocation>
        <location evidence="2">Cytoplasm</location>
    </subcellularLocation>
    <subcellularLocation>
        <location evidence="1">Nucleus</location>
    </subcellularLocation>
</comment>
<dbReference type="GO" id="GO:0005634">
    <property type="term" value="C:nucleus"/>
    <property type="evidence" value="ECO:0007669"/>
    <property type="project" value="UniProtKB-SubCell"/>
</dbReference>
<dbReference type="PANTHER" id="PTHR11256">
    <property type="entry name" value="BCL-2 RELATED"/>
    <property type="match status" value="1"/>
</dbReference>
<dbReference type="GO" id="GO:0097192">
    <property type="term" value="P:extrinsic apoptotic signaling pathway in absence of ligand"/>
    <property type="evidence" value="ECO:0007669"/>
    <property type="project" value="TreeGrafter"/>
</dbReference>
<evidence type="ECO:0000259" key="8">
    <source>
        <dbReference type="SMART" id="SM00337"/>
    </source>
</evidence>
<dbReference type="InterPro" id="IPR046371">
    <property type="entry name" value="Bcl-2_BH1-3"/>
</dbReference>
<dbReference type="InterPro" id="IPR013281">
    <property type="entry name" value="Apop_reg_Mc1"/>
</dbReference>